<dbReference type="InterPro" id="IPR002557">
    <property type="entry name" value="Chitin-bd_dom"/>
</dbReference>
<keyword evidence="1" id="KW-0812">Transmembrane</keyword>
<dbReference type="CDD" id="cd00037">
    <property type="entry name" value="CLECT"/>
    <property type="match status" value="2"/>
</dbReference>
<name>A0A226DUP1_FOLCA</name>
<feature type="transmembrane region" description="Helical" evidence="1">
    <location>
        <begin position="285"/>
        <end position="308"/>
    </location>
</feature>
<dbReference type="GO" id="GO:0005576">
    <property type="term" value="C:extracellular region"/>
    <property type="evidence" value="ECO:0007669"/>
    <property type="project" value="InterPro"/>
</dbReference>
<feature type="transmembrane region" description="Helical" evidence="1">
    <location>
        <begin position="314"/>
        <end position="333"/>
    </location>
</feature>
<dbReference type="AlphaFoldDB" id="A0A226DUP1"/>
<dbReference type="InterPro" id="IPR016187">
    <property type="entry name" value="CTDL_fold"/>
</dbReference>
<dbReference type="SMART" id="SM00494">
    <property type="entry name" value="ChtBD2"/>
    <property type="match status" value="1"/>
</dbReference>
<accession>A0A226DUP1</accession>
<feature type="domain" description="Chitin-binding type-2" evidence="2">
    <location>
        <begin position="419"/>
        <end position="474"/>
    </location>
</feature>
<dbReference type="Pfam" id="PF01607">
    <property type="entry name" value="CBM_14"/>
    <property type="match status" value="1"/>
</dbReference>
<evidence type="ECO:0000313" key="3">
    <source>
        <dbReference type="EMBL" id="OXA48738.1"/>
    </source>
</evidence>
<dbReference type="InterPro" id="IPR016186">
    <property type="entry name" value="C-type_lectin-like/link_sf"/>
</dbReference>
<reference evidence="3 4" key="1">
    <citation type="submission" date="2015-12" db="EMBL/GenBank/DDBJ databases">
        <title>The genome of Folsomia candida.</title>
        <authorList>
            <person name="Faddeeva A."/>
            <person name="Derks M.F."/>
            <person name="Anvar Y."/>
            <person name="Smit S."/>
            <person name="Van Straalen N."/>
            <person name="Roelofs D."/>
        </authorList>
    </citation>
    <scope>NUCLEOTIDE SEQUENCE [LARGE SCALE GENOMIC DNA]</scope>
    <source>
        <strain evidence="3 4">VU population</strain>
        <tissue evidence="3">Whole body</tissue>
    </source>
</reference>
<organism evidence="3 4">
    <name type="scientific">Folsomia candida</name>
    <name type="common">Springtail</name>
    <dbReference type="NCBI Taxonomy" id="158441"/>
    <lineage>
        <taxon>Eukaryota</taxon>
        <taxon>Metazoa</taxon>
        <taxon>Ecdysozoa</taxon>
        <taxon>Arthropoda</taxon>
        <taxon>Hexapoda</taxon>
        <taxon>Collembola</taxon>
        <taxon>Entomobryomorpha</taxon>
        <taxon>Isotomoidea</taxon>
        <taxon>Isotomidae</taxon>
        <taxon>Proisotominae</taxon>
        <taxon>Folsomia</taxon>
    </lineage>
</organism>
<evidence type="ECO:0000256" key="1">
    <source>
        <dbReference type="SAM" id="Phobius"/>
    </source>
</evidence>
<dbReference type="SUPFAM" id="SSF56436">
    <property type="entry name" value="C-type lectin-like"/>
    <property type="match status" value="2"/>
</dbReference>
<dbReference type="InterPro" id="IPR036508">
    <property type="entry name" value="Chitin-bd_dom_sf"/>
</dbReference>
<comment type="caution">
    <text evidence="3">The sequence shown here is derived from an EMBL/GenBank/DDBJ whole genome shotgun (WGS) entry which is preliminary data.</text>
</comment>
<dbReference type="EMBL" id="LNIX01000011">
    <property type="protein sequence ID" value="OXA48738.1"/>
    <property type="molecule type" value="Genomic_DNA"/>
</dbReference>
<evidence type="ECO:0000259" key="2">
    <source>
        <dbReference type="PROSITE" id="PS50940"/>
    </source>
</evidence>
<protein>
    <recommendedName>
        <fullName evidence="2">Chitin-binding type-2 domain-containing protein</fullName>
    </recommendedName>
</protein>
<gene>
    <name evidence="3" type="ORF">Fcan01_16774</name>
</gene>
<keyword evidence="1" id="KW-0472">Membrane</keyword>
<dbReference type="Gene3D" id="3.10.100.10">
    <property type="entry name" value="Mannose-Binding Protein A, subunit A"/>
    <property type="match status" value="2"/>
</dbReference>
<dbReference type="GO" id="GO:0008061">
    <property type="term" value="F:chitin binding"/>
    <property type="evidence" value="ECO:0007669"/>
    <property type="project" value="InterPro"/>
</dbReference>
<dbReference type="SUPFAM" id="SSF57625">
    <property type="entry name" value="Invertebrate chitin-binding proteins"/>
    <property type="match status" value="1"/>
</dbReference>
<dbReference type="PROSITE" id="PS50940">
    <property type="entry name" value="CHIT_BIND_II"/>
    <property type="match status" value="1"/>
</dbReference>
<sequence>MATDKIACSGCLSKWFLELDSENFASYIFALEMVQTVEENSIDEETSTVYPTIPLFFGCPRCFNYKSRLKPILSRGRIGHYICQRISITAEFSPAQSKFYCLSGDKRYCNGGFFTEQSRISLFKDSSTSIVTTLLKPMFHTDRIDQMRDIPHTFNHPLKIRDILRNPFSVFLDNIELNPLNILYPDFVNFGNSSANSQMLDFNKINDVIMNELNLYYPINVSSNSFLVTGISTRKSSKTSEIGTDPLIPTYFWTTFSRKYVFVTCSSMTGPSAHYSFYFSPFDPIIWTALGISLLLIPMLMVSLSSAWNWDNRLNIGMVLSFILLSPMFEVPPYMSEQVMKRIKLYRPIIVSWMLICIILSNGYKSILTNTVVAPMDNNAPKNFRELVENSTFQILSMQDQYPRNVPLEWGALIAKFDGAICPPGYATWPHEDCTRFYGCLNGVMQETQCPGGLYFDIDGGKCNFAYSVTDCNKDDGMRETCKADGVNITSTVLLSHPRTEFEDDLCNKISAESDGIIACGKCFKFNSSKSGQDVQRVREKVFTHGIYAQLHAGRTSIVTANTSQETGYRGVQDQLTDCNGTVYIDTEEVFRDYLINFFPARSVKRNLMLSNSEESFLESASTARVGQQVFFAEANIMMTFFGIFNQKAYYLDRAGATQPNARENCKNLGMKLLRLENMEEAHWLEPATENVPENGIWTDGINNIVAASFDWRTDKSRVSESLRIVQGVHHGLVMYKGRSGALRERGMGATVGYVCYMHMAKTGQPTVMDYQIGFEEFDTAEANNDTISANNGIEISSSSPKISFIGRYGKKSYFLENTAKVAKEKIFLNYKLCKIHFIQSIVEGDSNLARNNCANMGMRLATIDSQGELEWIVSVTAVTDRPLWTDGVVKEVPSSYRWFSDNVPLSNDVRVVDYTHFGLEIIDGAILRSTSNEPPYKKNVLCYMETS</sequence>
<keyword evidence="4" id="KW-1185">Reference proteome</keyword>
<evidence type="ECO:0000313" key="4">
    <source>
        <dbReference type="Proteomes" id="UP000198287"/>
    </source>
</evidence>
<proteinExistence type="predicted"/>
<dbReference type="Gene3D" id="2.170.140.10">
    <property type="entry name" value="Chitin binding domain"/>
    <property type="match status" value="1"/>
</dbReference>
<keyword evidence="1" id="KW-1133">Transmembrane helix</keyword>
<dbReference type="Proteomes" id="UP000198287">
    <property type="component" value="Unassembled WGS sequence"/>
</dbReference>